<dbReference type="EMBL" id="HG966617">
    <property type="protein sequence ID" value="CDO59386.1"/>
    <property type="molecule type" value="Genomic_DNA"/>
</dbReference>
<protein>
    <submittedName>
        <fullName evidence="1">D-glycerate 3-kinase, plant type</fullName>
        <ecNumber evidence="1">2.7.1.31</ecNumber>
    </submittedName>
</protein>
<accession>X5MMN8</accession>
<dbReference type="Gene3D" id="3.40.50.300">
    <property type="entry name" value="P-loop containing nucleotide triphosphate hydrolases"/>
    <property type="match status" value="1"/>
</dbReference>
<dbReference type="STRING" id="1458461.BN1012_Phect1172"/>
<keyword evidence="1" id="KW-0418">Kinase</keyword>
<reference evidence="1 2" key="1">
    <citation type="journal article" date="2014" name="Front. Genet.">
        <title>Genome and metabolic network of "Candidatus Phaeomarinobacter ectocarpi" Ec32, a new candidate genus of Alphaproteobacteria frequently associated with brown algae.</title>
        <authorList>
            <person name="Dittami S.M."/>
            <person name="Barbeyron T."/>
            <person name="Boyen C."/>
            <person name="Cambefort J."/>
            <person name="Collet G."/>
            <person name="Delage L."/>
            <person name="Gobet A."/>
            <person name="Groisillier A."/>
            <person name="Leblanc C."/>
            <person name="Michel G."/>
            <person name="Scornet D."/>
            <person name="Siegel A."/>
            <person name="Tapia J.E."/>
            <person name="Tonon T."/>
        </authorList>
    </citation>
    <scope>NUCLEOTIDE SEQUENCE [LARGE SCALE GENOMIC DNA]</scope>
    <source>
        <strain evidence="1 2">Ec32</strain>
    </source>
</reference>
<dbReference type="GO" id="GO:0008887">
    <property type="term" value="F:glycerate kinase activity"/>
    <property type="evidence" value="ECO:0007669"/>
    <property type="project" value="UniProtKB-EC"/>
</dbReference>
<gene>
    <name evidence="1" type="ORF">BN1012_Phect1172</name>
</gene>
<sequence length="282" mass="30643">MITDGASIDPSLVALLPPLAERLLAAVPGQTGMVVAGICGAQGSGKTTLAHALEAELAKHGKRALTLSLDDFYLPKAARTALGDDVHPLCVTRGVPGTHDMGLFSATLSALASAGPQHTTSLPVFSKLDDDRLPIDQWRAYVGRPDVVLFEGWCVGAQPEAEDGWRGPINDLEAAEDPDGVWWRWWNGALANDYWPIWGELDPLILIRVPGIESVVRSRIKQEAGLAAAEPDKPTMDEAAVRRFVAHYERLTLRIWDEMPARAHVVIDRNDSFTFSITGAIR</sequence>
<dbReference type="SUPFAM" id="SSF52540">
    <property type="entry name" value="P-loop containing nucleoside triphosphate hydrolases"/>
    <property type="match status" value="1"/>
</dbReference>
<organism evidence="1 2">
    <name type="scientific">Candidatus Phaeomarinibacter ectocarpi</name>
    <dbReference type="NCBI Taxonomy" id="1458461"/>
    <lineage>
        <taxon>Bacteria</taxon>
        <taxon>Pseudomonadati</taxon>
        <taxon>Pseudomonadota</taxon>
        <taxon>Alphaproteobacteria</taxon>
        <taxon>Hyphomicrobiales</taxon>
        <taxon>Parvibaculaceae</taxon>
        <taxon>Candidatus Phaeomarinibacter</taxon>
    </lineage>
</organism>
<dbReference type="PATRIC" id="fig|1458461.3.peg.1171"/>
<dbReference type="HOGENOM" id="CLU_056986_2_1_5"/>
<proteinExistence type="predicted"/>
<name>X5MMN8_9HYPH</name>
<keyword evidence="1" id="KW-0808">Transferase</keyword>
<dbReference type="Proteomes" id="UP000032160">
    <property type="component" value="Chromosome I"/>
</dbReference>
<dbReference type="AlphaFoldDB" id="X5MMN8"/>
<keyword evidence="2" id="KW-1185">Reference proteome</keyword>
<dbReference type="PANTHER" id="PTHR10285">
    <property type="entry name" value="URIDINE KINASE"/>
    <property type="match status" value="1"/>
</dbReference>
<dbReference type="RefSeq" id="WP_043950057.1">
    <property type="nucleotide sequence ID" value="NZ_HG966617.1"/>
</dbReference>
<dbReference type="OrthoDB" id="455474at2"/>
<evidence type="ECO:0000313" key="1">
    <source>
        <dbReference type="EMBL" id="CDO59386.1"/>
    </source>
</evidence>
<evidence type="ECO:0000313" key="2">
    <source>
        <dbReference type="Proteomes" id="UP000032160"/>
    </source>
</evidence>
<dbReference type="InterPro" id="IPR027417">
    <property type="entry name" value="P-loop_NTPase"/>
</dbReference>
<dbReference type="EC" id="2.7.1.31" evidence="1"/>
<dbReference type="KEGG" id="pect:BN1012_Phect1172"/>